<evidence type="ECO:0008006" key="3">
    <source>
        <dbReference type="Google" id="ProtNLM"/>
    </source>
</evidence>
<organism evidence="1 2">
    <name type="scientific">Sinosporangium album</name>
    <dbReference type="NCBI Taxonomy" id="504805"/>
    <lineage>
        <taxon>Bacteria</taxon>
        <taxon>Bacillati</taxon>
        <taxon>Actinomycetota</taxon>
        <taxon>Actinomycetes</taxon>
        <taxon>Streptosporangiales</taxon>
        <taxon>Streptosporangiaceae</taxon>
        <taxon>Sinosporangium</taxon>
    </lineage>
</organism>
<dbReference type="Proteomes" id="UP000198923">
    <property type="component" value="Unassembled WGS sequence"/>
</dbReference>
<protein>
    <recommendedName>
        <fullName evidence="3">SapB/AmfS family lantipeptide</fullName>
    </recommendedName>
</protein>
<evidence type="ECO:0000313" key="2">
    <source>
        <dbReference type="Proteomes" id="UP000198923"/>
    </source>
</evidence>
<evidence type="ECO:0000313" key="1">
    <source>
        <dbReference type="EMBL" id="SDH06375.1"/>
    </source>
</evidence>
<proteinExistence type="predicted"/>
<dbReference type="RefSeq" id="WP_143020245.1">
    <property type="nucleotide sequence ID" value="NZ_FNCN01000011.1"/>
</dbReference>
<dbReference type="AlphaFoldDB" id="A0A1G7ZCM0"/>
<keyword evidence="2" id="KW-1185">Reference proteome</keyword>
<name>A0A1G7ZCM0_9ACTN</name>
<reference evidence="1 2" key="1">
    <citation type="submission" date="2016-10" db="EMBL/GenBank/DDBJ databases">
        <authorList>
            <person name="de Groot N.N."/>
        </authorList>
    </citation>
    <scope>NUCLEOTIDE SEQUENCE [LARGE SCALE GENOMIC DNA]</scope>
    <source>
        <strain evidence="1 2">CPCC 201354</strain>
    </source>
</reference>
<dbReference type="EMBL" id="FNCN01000011">
    <property type="protein sequence ID" value="SDH06375.1"/>
    <property type="molecule type" value="Genomic_DNA"/>
</dbReference>
<sequence>MAASDVLALQGIEIQIEHETLANSGVSYATCS</sequence>
<dbReference type="STRING" id="504805.SAMN05421505_1112"/>
<accession>A0A1G7ZCM0</accession>
<gene>
    <name evidence="1" type="ORF">SAMN05421505_1112</name>
</gene>